<dbReference type="Proteomes" id="UP000191987">
    <property type="component" value="Unassembled WGS sequence"/>
</dbReference>
<evidence type="ECO:0000256" key="7">
    <source>
        <dbReference type="PROSITE-ProRule" id="PRU00433"/>
    </source>
</evidence>
<evidence type="ECO:0000313" key="11">
    <source>
        <dbReference type="EMBL" id="CUX10997.1"/>
    </source>
</evidence>
<keyword evidence="2 7" id="KW-0349">Heme</keyword>
<dbReference type="GO" id="GO:0030313">
    <property type="term" value="C:cell envelope"/>
    <property type="evidence" value="ECO:0007669"/>
    <property type="project" value="UniProtKB-SubCell"/>
</dbReference>
<dbReference type="Pfam" id="PF03150">
    <property type="entry name" value="CCP_MauG"/>
    <property type="match status" value="1"/>
</dbReference>
<dbReference type="InterPro" id="IPR036909">
    <property type="entry name" value="Cyt_c-like_dom_sf"/>
</dbReference>
<evidence type="ECO:0000256" key="8">
    <source>
        <dbReference type="SAM" id="MobiDB-lite"/>
    </source>
</evidence>
<dbReference type="PANTHER" id="PTHR30600:SF10">
    <property type="entry name" value="BLL6722 PROTEIN"/>
    <property type="match status" value="1"/>
</dbReference>
<name>A0A1S7NS68_9HYPH</name>
<feature type="domain" description="Cytochrome c" evidence="10">
    <location>
        <begin position="217"/>
        <end position="384"/>
    </location>
</feature>
<gene>
    <name evidence="11" type="ORF">AGR7C_Cc10099</name>
</gene>
<keyword evidence="5 11" id="KW-0560">Oxidoreductase</keyword>
<keyword evidence="6 7" id="KW-0408">Iron</keyword>
<dbReference type="GO" id="GO:0004130">
    <property type="term" value="F:cytochrome-c peroxidase activity"/>
    <property type="evidence" value="ECO:0007669"/>
    <property type="project" value="TreeGrafter"/>
</dbReference>
<evidence type="ECO:0000259" key="10">
    <source>
        <dbReference type="PROSITE" id="PS51007"/>
    </source>
</evidence>
<dbReference type="InterPro" id="IPR004852">
    <property type="entry name" value="Di-haem_cyt_c_peroxidsae"/>
</dbReference>
<dbReference type="Gene3D" id="1.10.760.10">
    <property type="entry name" value="Cytochrome c-like domain"/>
    <property type="match status" value="2"/>
</dbReference>
<evidence type="ECO:0000256" key="9">
    <source>
        <dbReference type="SAM" id="SignalP"/>
    </source>
</evidence>
<dbReference type="AlphaFoldDB" id="A0A1S7NS68"/>
<evidence type="ECO:0000256" key="6">
    <source>
        <dbReference type="ARBA" id="ARBA00023004"/>
    </source>
</evidence>
<dbReference type="EMBL" id="FBWG01000001">
    <property type="protein sequence ID" value="CUX10997.1"/>
    <property type="molecule type" value="Genomic_DNA"/>
</dbReference>
<dbReference type="EC" id="1.-.-.-" evidence="11"/>
<dbReference type="PROSITE" id="PS51007">
    <property type="entry name" value="CYTC"/>
    <property type="match status" value="2"/>
</dbReference>
<dbReference type="SUPFAM" id="SSF46626">
    <property type="entry name" value="Cytochrome c"/>
    <property type="match status" value="2"/>
</dbReference>
<evidence type="ECO:0000256" key="2">
    <source>
        <dbReference type="ARBA" id="ARBA00022617"/>
    </source>
</evidence>
<evidence type="ECO:0000256" key="4">
    <source>
        <dbReference type="ARBA" id="ARBA00022729"/>
    </source>
</evidence>
<feature type="region of interest" description="Disordered" evidence="8">
    <location>
        <begin position="391"/>
        <end position="416"/>
    </location>
</feature>
<feature type="domain" description="Cytochrome c" evidence="10">
    <location>
        <begin position="38"/>
        <end position="160"/>
    </location>
</feature>
<dbReference type="PANTHER" id="PTHR30600">
    <property type="entry name" value="CYTOCHROME C PEROXIDASE-RELATED"/>
    <property type="match status" value="1"/>
</dbReference>
<dbReference type="InterPro" id="IPR009056">
    <property type="entry name" value="Cyt_c-like_dom"/>
</dbReference>
<dbReference type="GO" id="GO:0009055">
    <property type="term" value="F:electron transfer activity"/>
    <property type="evidence" value="ECO:0007669"/>
    <property type="project" value="InterPro"/>
</dbReference>
<keyword evidence="4 9" id="KW-0732">Signal</keyword>
<comment type="subcellular location">
    <subcellularLocation>
        <location evidence="1">Cell envelope</location>
    </subcellularLocation>
</comment>
<dbReference type="GO" id="GO:0046872">
    <property type="term" value="F:metal ion binding"/>
    <property type="evidence" value="ECO:0007669"/>
    <property type="project" value="UniProtKB-KW"/>
</dbReference>
<evidence type="ECO:0000313" key="12">
    <source>
        <dbReference type="Proteomes" id="UP000191987"/>
    </source>
</evidence>
<proteinExistence type="predicted"/>
<accession>A0A1S7NS68</accession>
<keyword evidence="3 7" id="KW-0479">Metal-binding</keyword>
<sequence>MMKPGFFVSAALAASILLAPLGTGVDGMAAHGGEDYATLEKLGAALFDDPSLSMNRTMACSTCHMQAAGFSDARESDKVGRDVSLGDDGISLGDRNAPTATYARFTPPFGRNAAGEYIGGQFWDGRASLLEDQAGGPPLNPLEMGMPDKASVVKRLRENPDYVAAFGTQFGKDVFESDDTAYAAMTKALASFERSDEFSTFDSKYDRFLRGEEKLTDQEELGRVLISSTQFTNCNTCHEIRGAKGLEDGLFTNHKYFNIGVPANTSVRAVNGSKPGAIDLGLAQNPEVAGDVAQRGKFKVPTLRNVAVTGPYMHNGVFKDLRTVVLFYVKYKSKKPSRQINPETGKTWDAPEVPENIAMAELTSAPALDDKRVDAIVAFLKTLTDKRYEHLLPKGDGQAKVPPAKPVSSSVTPKAP</sequence>
<evidence type="ECO:0000256" key="5">
    <source>
        <dbReference type="ARBA" id="ARBA00023002"/>
    </source>
</evidence>
<feature type="signal peptide" evidence="9">
    <location>
        <begin position="1"/>
        <end position="19"/>
    </location>
</feature>
<evidence type="ECO:0000256" key="3">
    <source>
        <dbReference type="ARBA" id="ARBA00022723"/>
    </source>
</evidence>
<dbReference type="GO" id="GO:0020037">
    <property type="term" value="F:heme binding"/>
    <property type="evidence" value="ECO:0007669"/>
    <property type="project" value="InterPro"/>
</dbReference>
<organism evidence="11 12">
    <name type="scientific">Agrobacterium deltaense Zutra 3/1</name>
    <dbReference type="NCBI Taxonomy" id="1183427"/>
    <lineage>
        <taxon>Bacteria</taxon>
        <taxon>Pseudomonadati</taxon>
        <taxon>Pseudomonadota</taxon>
        <taxon>Alphaproteobacteria</taxon>
        <taxon>Hyphomicrobiales</taxon>
        <taxon>Rhizobiaceae</taxon>
        <taxon>Rhizobium/Agrobacterium group</taxon>
        <taxon>Agrobacterium</taxon>
    </lineage>
</organism>
<feature type="chain" id="PRO_5013091482" evidence="9">
    <location>
        <begin position="20"/>
        <end position="416"/>
    </location>
</feature>
<dbReference type="RefSeq" id="WP_120947537.1">
    <property type="nucleotide sequence ID" value="NZ_LT009748.1"/>
</dbReference>
<feature type="compositionally biased region" description="Polar residues" evidence="8">
    <location>
        <begin position="407"/>
        <end position="416"/>
    </location>
</feature>
<protein>
    <submittedName>
        <fullName evidence="11">Putative Methylamine utilization protein mauG</fullName>
        <ecNumber evidence="11">1.-.-.-</ecNumber>
    </submittedName>
</protein>
<reference evidence="11 12" key="1">
    <citation type="submission" date="2016-01" db="EMBL/GenBank/DDBJ databases">
        <authorList>
            <person name="Oliw E.H."/>
        </authorList>
    </citation>
    <scope>NUCLEOTIDE SEQUENCE [LARGE SCALE GENOMIC DNA]</scope>
    <source>
        <strain evidence="11 12">Zutra 3-1</strain>
    </source>
</reference>
<dbReference type="InterPro" id="IPR051395">
    <property type="entry name" value="Cytochrome_c_Peroxidase/MauG"/>
</dbReference>
<evidence type="ECO:0000256" key="1">
    <source>
        <dbReference type="ARBA" id="ARBA00004196"/>
    </source>
</evidence>